<sequence length="87" mass="9891">MIELFVSDSQSVGCMNLQAREEYQLLGLPKLLANICYSYRGMGLSVWTMISGWDESVSNGAQRLDQAIWRRCWGTSLLILSGRTRCR</sequence>
<dbReference type="AlphaFoldDB" id="A0AAD8P969"/>
<reference evidence="1" key="1">
    <citation type="journal article" date="2023" name="bioRxiv">
        <title>Improved chromosome-level genome assembly for marigold (Tagetes erecta).</title>
        <authorList>
            <person name="Jiang F."/>
            <person name="Yuan L."/>
            <person name="Wang S."/>
            <person name="Wang H."/>
            <person name="Xu D."/>
            <person name="Wang A."/>
            <person name="Fan W."/>
        </authorList>
    </citation>
    <scope>NUCLEOTIDE SEQUENCE</scope>
    <source>
        <strain evidence="1">WSJ</strain>
        <tissue evidence="1">Leaf</tissue>
    </source>
</reference>
<gene>
    <name evidence="1" type="ORF">QVD17_03956</name>
</gene>
<name>A0AAD8P969_TARER</name>
<dbReference type="SUPFAM" id="SSF56235">
    <property type="entry name" value="N-terminal nucleophile aminohydrolases (Ntn hydrolases)"/>
    <property type="match status" value="1"/>
</dbReference>
<accession>A0AAD8P969</accession>
<dbReference type="InterPro" id="IPR029055">
    <property type="entry name" value="Ntn_hydrolases_N"/>
</dbReference>
<protein>
    <submittedName>
        <fullName evidence="1">Uncharacterized protein</fullName>
    </submittedName>
</protein>
<dbReference type="EMBL" id="JAUHHV010000001">
    <property type="protein sequence ID" value="KAK1438153.1"/>
    <property type="molecule type" value="Genomic_DNA"/>
</dbReference>
<evidence type="ECO:0000313" key="1">
    <source>
        <dbReference type="EMBL" id="KAK1438153.1"/>
    </source>
</evidence>
<comment type="caution">
    <text evidence="1">The sequence shown here is derived from an EMBL/GenBank/DDBJ whole genome shotgun (WGS) entry which is preliminary data.</text>
</comment>
<dbReference type="Proteomes" id="UP001229421">
    <property type="component" value="Unassembled WGS sequence"/>
</dbReference>
<proteinExistence type="predicted"/>
<keyword evidence="2" id="KW-1185">Reference proteome</keyword>
<organism evidence="1 2">
    <name type="scientific">Tagetes erecta</name>
    <name type="common">African marigold</name>
    <dbReference type="NCBI Taxonomy" id="13708"/>
    <lineage>
        <taxon>Eukaryota</taxon>
        <taxon>Viridiplantae</taxon>
        <taxon>Streptophyta</taxon>
        <taxon>Embryophyta</taxon>
        <taxon>Tracheophyta</taxon>
        <taxon>Spermatophyta</taxon>
        <taxon>Magnoliopsida</taxon>
        <taxon>eudicotyledons</taxon>
        <taxon>Gunneridae</taxon>
        <taxon>Pentapetalae</taxon>
        <taxon>asterids</taxon>
        <taxon>campanulids</taxon>
        <taxon>Asterales</taxon>
        <taxon>Asteraceae</taxon>
        <taxon>Asteroideae</taxon>
        <taxon>Heliantheae alliance</taxon>
        <taxon>Tageteae</taxon>
        <taxon>Tagetes</taxon>
    </lineage>
</organism>
<evidence type="ECO:0000313" key="2">
    <source>
        <dbReference type="Proteomes" id="UP001229421"/>
    </source>
</evidence>